<evidence type="ECO:0000313" key="1">
    <source>
        <dbReference type="EMBL" id="SDQ17186.1"/>
    </source>
</evidence>
<sequence>MNQLILEKRYPFHKEYGAVQTVDENGEQKVKITFLAEIERASHFKYNIKKNNILINDKAPDLVIEKLSAKIGSLFSPLEVETSENGNLKQICNLKDIVNSWKSLKPKLSEYYQGEKMKRLMSSTENELGSKNTIQNRILNSFFYRLYFLPFRDYLNEEDKDFDLYLPIFPFKNKVRYSIAAAEPELTETGNLKLKLSGKCTDVRSFVQIINNKTATEVQESTCSGEIDFEYEFNRADGSIFSVNAEIFFQDEEKNTRKINFKLNPISTK</sequence>
<gene>
    <name evidence="1" type="ORF">SAMN05421664_0868</name>
</gene>
<dbReference type="EMBL" id="FNKL01000001">
    <property type="protein sequence ID" value="SDQ17186.1"/>
    <property type="molecule type" value="Genomic_DNA"/>
</dbReference>
<dbReference type="AlphaFoldDB" id="A0A1H0YQS0"/>
<dbReference type="OrthoDB" id="1231534at2"/>
<proteinExistence type="predicted"/>
<accession>A0A1H0YQS0</accession>
<reference evidence="2" key="1">
    <citation type="submission" date="2016-10" db="EMBL/GenBank/DDBJ databases">
        <authorList>
            <person name="Varghese N."/>
            <person name="Submissions S."/>
        </authorList>
    </citation>
    <scope>NUCLEOTIDE SEQUENCE [LARGE SCALE GENOMIC DNA]</scope>
    <source>
        <strain evidence="2">DSM 17072</strain>
    </source>
</reference>
<dbReference type="Proteomes" id="UP000199627">
    <property type="component" value="Unassembled WGS sequence"/>
</dbReference>
<dbReference type="RefSeq" id="WP_089753925.1">
    <property type="nucleotide sequence ID" value="NZ_FNKL01000001.1"/>
</dbReference>
<organism evidence="1 2">
    <name type="scientific">Chryseobacterium soldanellicola</name>
    <dbReference type="NCBI Taxonomy" id="311333"/>
    <lineage>
        <taxon>Bacteria</taxon>
        <taxon>Pseudomonadati</taxon>
        <taxon>Bacteroidota</taxon>
        <taxon>Flavobacteriia</taxon>
        <taxon>Flavobacteriales</taxon>
        <taxon>Weeksellaceae</taxon>
        <taxon>Chryseobacterium group</taxon>
        <taxon>Chryseobacterium</taxon>
    </lineage>
</organism>
<dbReference type="STRING" id="311333.SAMN05421664_0868"/>
<keyword evidence="2" id="KW-1185">Reference proteome</keyword>
<evidence type="ECO:0000313" key="2">
    <source>
        <dbReference type="Proteomes" id="UP000199627"/>
    </source>
</evidence>
<protein>
    <submittedName>
        <fullName evidence="1">Uncharacterized protein</fullName>
    </submittedName>
</protein>
<name>A0A1H0YQS0_9FLAO</name>